<gene>
    <name evidence="1" type="ORF">BN9_121550</name>
</gene>
<protein>
    <submittedName>
        <fullName evidence="1">Uncharacterized protein</fullName>
    </submittedName>
</protein>
<accession>A0A024FVS9</accession>
<dbReference type="Proteomes" id="UP000053237">
    <property type="component" value="Unassembled WGS sequence"/>
</dbReference>
<proteinExistence type="predicted"/>
<evidence type="ECO:0000313" key="1">
    <source>
        <dbReference type="EMBL" id="CCI10977.1"/>
    </source>
</evidence>
<name>A0A024FVS9_9STRA</name>
<keyword evidence="2" id="KW-1185">Reference proteome</keyword>
<reference evidence="1 2" key="1">
    <citation type="submission" date="2012-05" db="EMBL/GenBank/DDBJ databases">
        <title>Recombination and specialization in a pathogen metapopulation.</title>
        <authorList>
            <person name="Gardiner A."/>
            <person name="Kemen E."/>
            <person name="Schultz-Larsen T."/>
            <person name="MacLean D."/>
            <person name="Van Oosterhout C."/>
            <person name="Jones J.D.G."/>
        </authorList>
    </citation>
    <scope>NUCLEOTIDE SEQUENCE [LARGE SCALE GENOMIC DNA]</scope>
    <source>
        <strain evidence="1 2">Ac Nc2</strain>
    </source>
</reference>
<evidence type="ECO:0000313" key="2">
    <source>
        <dbReference type="Proteomes" id="UP000053237"/>
    </source>
</evidence>
<dbReference type="AlphaFoldDB" id="A0A024FVS9"/>
<sequence length="118" mass="13479">MKFIASTTFLLHSRQVSESSKASGRYGTITENKILESCSQRFGLDLWQECVCRDDTKEVVERKDSFYIYVVCPRTQKIEDGLFGSDNSKYSLIPPYMDAPKSRGDGSKPYIFTFLNLP</sequence>
<dbReference type="InParanoid" id="A0A024FVS9"/>
<comment type="caution">
    <text evidence="1">The sequence shown here is derived from an EMBL/GenBank/DDBJ whole genome shotgun (WGS) entry which is preliminary data.</text>
</comment>
<organism evidence="1 2">
    <name type="scientific">Albugo candida</name>
    <dbReference type="NCBI Taxonomy" id="65357"/>
    <lineage>
        <taxon>Eukaryota</taxon>
        <taxon>Sar</taxon>
        <taxon>Stramenopiles</taxon>
        <taxon>Oomycota</taxon>
        <taxon>Peronosporomycetes</taxon>
        <taxon>Albuginales</taxon>
        <taxon>Albuginaceae</taxon>
        <taxon>Albugo</taxon>
    </lineage>
</organism>
<dbReference type="EMBL" id="CAIX01000490">
    <property type="protein sequence ID" value="CCI10977.1"/>
    <property type="molecule type" value="Genomic_DNA"/>
</dbReference>